<dbReference type="OrthoDB" id="3362711at2759"/>
<proteinExistence type="predicted"/>
<keyword evidence="5" id="KW-1185">Reference proteome</keyword>
<evidence type="ECO:0000313" key="5">
    <source>
        <dbReference type="Proteomes" id="UP000284842"/>
    </source>
</evidence>
<evidence type="ECO:0000256" key="3">
    <source>
        <dbReference type="SAM" id="SignalP"/>
    </source>
</evidence>
<feature type="chain" id="PRO_5019053906" description="Mid2 domain-containing protein" evidence="3">
    <location>
        <begin position="21"/>
        <end position="336"/>
    </location>
</feature>
<evidence type="ECO:0000256" key="2">
    <source>
        <dbReference type="SAM" id="Phobius"/>
    </source>
</evidence>
<feature type="signal peptide" evidence="3">
    <location>
        <begin position="1"/>
        <end position="20"/>
    </location>
</feature>
<keyword evidence="2" id="KW-1133">Transmembrane helix</keyword>
<evidence type="ECO:0008006" key="6">
    <source>
        <dbReference type="Google" id="ProtNLM"/>
    </source>
</evidence>
<accession>A0A409YGB8</accession>
<dbReference type="EMBL" id="NHTK01001192">
    <property type="protein sequence ID" value="PPR02063.1"/>
    <property type="molecule type" value="Genomic_DNA"/>
</dbReference>
<feature type="transmembrane region" description="Helical" evidence="2">
    <location>
        <begin position="229"/>
        <end position="252"/>
    </location>
</feature>
<feature type="compositionally biased region" description="Low complexity" evidence="1">
    <location>
        <begin position="185"/>
        <end position="206"/>
    </location>
</feature>
<feature type="region of interest" description="Disordered" evidence="1">
    <location>
        <begin position="263"/>
        <end position="301"/>
    </location>
</feature>
<evidence type="ECO:0000313" key="4">
    <source>
        <dbReference type="EMBL" id="PPR02063.1"/>
    </source>
</evidence>
<feature type="region of interest" description="Disordered" evidence="1">
    <location>
        <begin position="154"/>
        <end position="219"/>
    </location>
</feature>
<reference evidence="4 5" key="1">
    <citation type="journal article" date="2018" name="Evol. Lett.">
        <title>Horizontal gene cluster transfer increased hallucinogenic mushroom diversity.</title>
        <authorList>
            <person name="Reynolds H.T."/>
            <person name="Vijayakumar V."/>
            <person name="Gluck-Thaler E."/>
            <person name="Korotkin H.B."/>
            <person name="Matheny P.B."/>
            <person name="Slot J.C."/>
        </authorList>
    </citation>
    <scope>NUCLEOTIDE SEQUENCE [LARGE SCALE GENOMIC DNA]</scope>
    <source>
        <strain evidence="4 5">2629</strain>
    </source>
</reference>
<feature type="region of interest" description="Disordered" evidence="1">
    <location>
        <begin position="316"/>
        <end position="336"/>
    </location>
</feature>
<keyword evidence="2" id="KW-0812">Transmembrane</keyword>
<protein>
    <recommendedName>
        <fullName evidence="6">Mid2 domain-containing protein</fullName>
    </recommendedName>
</protein>
<feature type="compositionally biased region" description="Basic and acidic residues" evidence="1">
    <location>
        <begin position="327"/>
        <end position="336"/>
    </location>
</feature>
<sequence>MLLLILSLFTFSLHFQETLAQSDASCLPFYTWTFNSQDKTPCEVASSLLSVCNNGPFFVHALPDNSHYLGPVTVAGATPCECNTVVYSLMSACGACQGKTYLSWSVWSANCPTTYTSGYPEQIPQGVAVPGWAYLDVTANDNFDQTNARANANATESTLIVPTPTPTPVPTSSSLSSNGTRSHSKTQSHSNSSTHVSDTSTTASSSTPPPVPTSSAASAAAKEEAQSNLVGGAVVGSVMGAAIIIAIVAYFIQRRRRIARNGQILPSPNDSDSRIDDSNWQNREGPYMQQADSAPRLSAPSLNSSMHAPAIIVEAPRRSSTQGGHGVDTEKGAVAV</sequence>
<keyword evidence="3" id="KW-0732">Signal</keyword>
<organism evidence="4 5">
    <name type="scientific">Panaeolus cyanescens</name>
    <dbReference type="NCBI Taxonomy" id="181874"/>
    <lineage>
        <taxon>Eukaryota</taxon>
        <taxon>Fungi</taxon>
        <taxon>Dikarya</taxon>
        <taxon>Basidiomycota</taxon>
        <taxon>Agaricomycotina</taxon>
        <taxon>Agaricomycetes</taxon>
        <taxon>Agaricomycetidae</taxon>
        <taxon>Agaricales</taxon>
        <taxon>Agaricineae</taxon>
        <taxon>Galeropsidaceae</taxon>
        <taxon>Panaeolus</taxon>
    </lineage>
</organism>
<keyword evidence="2" id="KW-0472">Membrane</keyword>
<dbReference type="Proteomes" id="UP000284842">
    <property type="component" value="Unassembled WGS sequence"/>
</dbReference>
<dbReference type="AlphaFoldDB" id="A0A409YGB8"/>
<dbReference type="InParanoid" id="A0A409YGB8"/>
<gene>
    <name evidence="4" type="ORF">CVT24_011162</name>
</gene>
<evidence type="ECO:0000256" key="1">
    <source>
        <dbReference type="SAM" id="MobiDB-lite"/>
    </source>
</evidence>
<comment type="caution">
    <text evidence="4">The sequence shown here is derived from an EMBL/GenBank/DDBJ whole genome shotgun (WGS) entry which is preliminary data.</text>
</comment>
<name>A0A409YGB8_9AGAR</name>